<dbReference type="Pfam" id="PF00589">
    <property type="entry name" value="Phage_integrase"/>
    <property type="match status" value="1"/>
</dbReference>
<dbReference type="InterPro" id="IPR042838">
    <property type="entry name" value="KIAA1958"/>
</dbReference>
<proteinExistence type="predicted"/>
<dbReference type="PANTHER" id="PTHR46963">
    <property type="entry name" value="SIMILAR TO RIKEN CDNA E130308A19"/>
    <property type="match status" value="1"/>
</dbReference>
<dbReference type="InterPro" id="IPR013762">
    <property type="entry name" value="Integrase-like_cat_sf"/>
</dbReference>
<dbReference type="Proteomes" id="UP000507470">
    <property type="component" value="Unassembled WGS sequence"/>
</dbReference>
<reference evidence="3 4" key="1">
    <citation type="submission" date="2020-06" db="EMBL/GenBank/DDBJ databases">
        <authorList>
            <person name="Li R."/>
            <person name="Bekaert M."/>
        </authorList>
    </citation>
    <scope>NUCLEOTIDE SEQUENCE [LARGE SCALE GENOMIC DNA]</scope>
    <source>
        <strain evidence="4">wild</strain>
    </source>
</reference>
<dbReference type="InterPro" id="IPR002104">
    <property type="entry name" value="Integrase_catalytic"/>
</dbReference>
<dbReference type="SUPFAM" id="SSF56349">
    <property type="entry name" value="DNA breaking-rejoining enzymes"/>
    <property type="match status" value="1"/>
</dbReference>
<evidence type="ECO:0000313" key="3">
    <source>
        <dbReference type="EMBL" id="CAC5362320.1"/>
    </source>
</evidence>
<feature type="domain" description="Tyr recombinase" evidence="2">
    <location>
        <begin position="133"/>
        <end position="200"/>
    </location>
</feature>
<dbReference type="PANTHER" id="PTHR46963:SF2">
    <property type="match status" value="1"/>
</dbReference>
<sequence>MKELKVEVPMDNKSNIDIKKDKLFDHSRRILETKCKELKGQSKELKGQCKGNKTNRAEVEAEDIKLLYKKQILGAANVTSLLNTVWFNNGVFFAFRGWQKHSTLLLGDLEIKKDANSLEFVEFNVTEVWYSPQPEPVGKNKLWEIMKMMASQAQLSGRKVNHSTRKTFASSLRHSERPVTEVAQLGGWKSVSTLNHYNTPSIKQQNEASNIIAQTAIPDLDEITNNINEI</sequence>
<dbReference type="Gene3D" id="1.10.443.10">
    <property type="entry name" value="Intergrase catalytic core"/>
    <property type="match status" value="1"/>
</dbReference>
<accession>A0A6J8A6B7</accession>
<evidence type="ECO:0000313" key="4">
    <source>
        <dbReference type="Proteomes" id="UP000507470"/>
    </source>
</evidence>
<dbReference type="InterPro" id="IPR011010">
    <property type="entry name" value="DNA_brk_join_enz"/>
</dbReference>
<dbReference type="OrthoDB" id="10002548at2759"/>
<organism evidence="3 4">
    <name type="scientific">Mytilus coruscus</name>
    <name type="common">Sea mussel</name>
    <dbReference type="NCBI Taxonomy" id="42192"/>
    <lineage>
        <taxon>Eukaryota</taxon>
        <taxon>Metazoa</taxon>
        <taxon>Spiralia</taxon>
        <taxon>Lophotrochozoa</taxon>
        <taxon>Mollusca</taxon>
        <taxon>Bivalvia</taxon>
        <taxon>Autobranchia</taxon>
        <taxon>Pteriomorphia</taxon>
        <taxon>Mytilida</taxon>
        <taxon>Mytiloidea</taxon>
        <taxon>Mytilidae</taxon>
        <taxon>Mytilinae</taxon>
        <taxon>Mytilus</taxon>
    </lineage>
</organism>
<name>A0A6J8A6B7_MYTCO</name>
<gene>
    <name evidence="3" type="ORF">MCOR_4115</name>
</gene>
<dbReference type="GO" id="GO:0003677">
    <property type="term" value="F:DNA binding"/>
    <property type="evidence" value="ECO:0007669"/>
    <property type="project" value="InterPro"/>
</dbReference>
<keyword evidence="4" id="KW-1185">Reference proteome</keyword>
<protein>
    <recommendedName>
        <fullName evidence="2">Tyr recombinase domain-containing protein</fullName>
    </recommendedName>
</protein>
<evidence type="ECO:0000259" key="2">
    <source>
        <dbReference type="Pfam" id="PF00589"/>
    </source>
</evidence>
<dbReference type="GO" id="GO:0006310">
    <property type="term" value="P:DNA recombination"/>
    <property type="evidence" value="ECO:0007669"/>
    <property type="project" value="UniProtKB-KW"/>
</dbReference>
<dbReference type="AlphaFoldDB" id="A0A6J8A6B7"/>
<dbReference type="GO" id="GO:0015074">
    <property type="term" value="P:DNA integration"/>
    <property type="evidence" value="ECO:0007669"/>
    <property type="project" value="InterPro"/>
</dbReference>
<dbReference type="EMBL" id="CACVKT020000739">
    <property type="protein sequence ID" value="CAC5362320.1"/>
    <property type="molecule type" value="Genomic_DNA"/>
</dbReference>
<evidence type="ECO:0000256" key="1">
    <source>
        <dbReference type="ARBA" id="ARBA00023172"/>
    </source>
</evidence>
<keyword evidence="1" id="KW-0233">DNA recombination</keyword>